<accession>A0A4D7AXX9</accession>
<dbReference type="InterPro" id="IPR009212">
    <property type="entry name" value="Methylthioribose_kinase"/>
</dbReference>
<dbReference type="NCBIfam" id="TIGR01767">
    <property type="entry name" value="MTRK"/>
    <property type="match status" value="1"/>
</dbReference>
<evidence type="ECO:0000313" key="10">
    <source>
        <dbReference type="EMBL" id="QCI63733.1"/>
    </source>
</evidence>
<organism evidence="10 11">
    <name type="scientific">Phreatobacter stygius</name>
    <dbReference type="NCBI Taxonomy" id="1940610"/>
    <lineage>
        <taxon>Bacteria</taxon>
        <taxon>Pseudomonadati</taxon>
        <taxon>Pseudomonadota</taxon>
        <taxon>Alphaproteobacteria</taxon>
        <taxon>Hyphomicrobiales</taxon>
        <taxon>Phreatobacteraceae</taxon>
        <taxon>Phreatobacter</taxon>
    </lineage>
</organism>
<dbReference type="PANTHER" id="PTHR34273">
    <property type="entry name" value="METHYLTHIORIBOSE KINASE"/>
    <property type="match status" value="1"/>
</dbReference>
<keyword evidence="4 10" id="KW-0808">Transferase</keyword>
<dbReference type="InterPro" id="IPR011009">
    <property type="entry name" value="Kinase-like_dom_sf"/>
</dbReference>
<dbReference type="InterPro" id="IPR002575">
    <property type="entry name" value="Aminoglycoside_PTrfase"/>
</dbReference>
<dbReference type="PANTHER" id="PTHR34273:SF2">
    <property type="entry name" value="METHYLTHIORIBOSE KINASE"/>
    <property type="match status" value="1"/>
</dbReference>
<dbReference type="Proteomes" id="UP000298781">
    <property type="component" value="Chromosome"/>
</dbReference>
<keyword evidence="6 10" id="KW-0418">Kinase</keyword>
<dbReference type="Pfam" id="PF01636">
    <property type="entry name" value="APH"/>
    <property type="match status" value="1"/>
</dbReference>
<evidence type="ECO:0000256" key="2">
    <source>
        <dbReference type="ARBA" id="ARBA00011738"/>
    </source>
</evidence>
<feature type="compositionally biased region" description="Low complexity" evidence="8">
    <location>
        <begin position="1"/>
        <end position="18"/>
    </location>
</feature>
<evidence type="ECO:0000256" key="6">
    <source>
        <dbReference type="ARBA" id="ARBA00022777"/>
    </source>
</evidence>
<dbReference type="GO" id="GO:0009086">
    <property type="term" value="P:methionine biosynthetic process"/>
    <property type="evidence" value="ECO:0007669"/>
    <property type="project" value="InterPro"/>
</dbReference>
<evidence type="ECO:0000313" key="11">
    <source>
        <dbReference type="Proteomes" id="UP000298781"/>
    </source>
</evidence>
<comment type="similarity">
    <text evidence="1">Belongs to the methylthioribose kinase family.</text>
</comment>
<dbReference type="GO" id="GO:0005524">
    <property type="term" value="F:ATP binding"/>
    <property type="evidence" value="ECO:0007669"/>
    <property type="project" value="UniProtKB-KW"/>
</dbReference>
<sequence length="439" mass="48146">MPLGSSKTSKGSGGQSVSASATYRPMDDASLRPFLSTIPAVPDLLGADQARWRVREVGDGNLNLVFIVEGTEGAVVVKQALPYVRLVGESWPLPLERSHYEHRALCEQARLAPGLVPDIYHFDRDLALIVMEFLSPHIIMRKGLVRGIEYPRFAEDVSEFMARMLFGTSVLAGAAAPYKGLVADFAPNVALCRITEDLVFTDPYRDAPLNRWTSPELDNMALSFRKDAPLKRAAQARKYQFMTAAQALLHGDLHTGSVMLTPTNTRIIDPEFACVGPIGFDVGAVLGNLMLAYFAQSGHETTAGARDGYREWLLAQVTQVWRRFEERFIALWRDSTAGEAYVAGLFADAAGQAEMAVERGRFMRTLFEDSAAFAGLKMIRRVLGLAHVEDLESITDPALRARSERRALTLARELVVGAASLSGIAEVTGMARSIEQEIA</sequence>
<dbReference type="GO" id="GO:0046522">
    <property type="term" value="F:S-methyl-5-thioribose kinase activity"/>
    <property type="evidence" value="ECO:0007669"/>
    <property type="project" value="UniProtKB-EC"/>
</dbReference>
<dbReference type="PIRSF" id="PIRSF031134">
    <property type="entry name" value="MTRK"/>
    <property type="match status" value="1"/>
</dbReference>
<evidence type="ECO:0000259" key="9">
    <source>
        <dbReference type="Pfam" id="PF01636"/>
    </source>
</evidence>
<feature type="region of interest" description="Disordered" evidence="8">
    <location>
        <begin position="1"/>
        <end position="21"/>
    </location>
</feature>
<reference evidence="10 11" key="1">
    <citation type="submission" date="2019-04" db="EMBL/GenBank/DDBJ databases">
        <title>Phreatobacter aquaticus sp. nov.</title>
        <authorList>
            <person name="Choi A."/>
        </authorList>
    </citation>
    <scope>NUCLEOTIDE SEQUENCE [LARGE SCALE GENOMIC DNA]</scope>
    <source>
        <strain evidence="10 11">KCTC 52518</strain>
    </source>
</reference>
<evidence type="ECO:0000256" key="4">
    <source>
        <dbReference type="ARBA" id="ARBA00022679"/>
    </source>
</evidence>
<keyword evidence="11" id="KW-1185">Reference proteome</keyword>
<name>A0A4D7AXX9_9HYPH</name>
<comment type="subunit">
    <text evidence="2">Homodimer.</text>
</comment>
<evidence type="ECO:0000256" key="1">
    <source>
        <dbReference type="ARBA" id="ARBA00010165"/>
    </source>
</evidence>
<evidence type="ECO:0000256" key="5">
    <source>
        <dbReference type="ARBA" id="ARBA00022741"/>
    </source>
</evidence>
<keyword evidence="5" id="KW-0547">Nucleotide-binding</keyword>
<dbReference type="EC" id="2.7.1.100" evidence="3"/>
<protein>
    <recommendedName>
        <fullName evidence="3">S-methyl-5-thioribose kinase</fullName>
        <ecNumber evidence="3">2.7.1.100</ecNumber>
    </recommendedName>
</protein>
<dbReference type="EMBL" id="CP039690">
    <property type="protein sequence ID" value="QCI63733.1"/>
    <property type="molecule type" value="Genomic_DNA"/>
</dbReference>
<evidence type="ECO:0000256" key="3">
    <source>
        <dbReference type="ARBA" id="ARBA00012128"/>
    </source>
</evidence>
<dbReference type="KEGG" id="pstg:E8M01_05435"/>
<dbReference type="Gene3D" id="3.90.1200.10">
    <property type="match status" value="1"/>
</dbReference>
<proteinExistence type="inferred from homology"/>
<gene>
    <name evidence="10" type="primary">mtnK</name>
    <name evidence="10" type="ORF">E8M01_05435</name>
</gene>
<evidence type="ECO:0000256" key="7">
    <source>
        <dbReference type="ARBA" id="ARBA00022840"/>
    </source>
</evidence>
<feature type="domain" description="Aminoglycoside phosphotransferase" evidence="9">
    <location>
        <begin position="54"/>
        <end position="314"/>
    </location>
</feature>
<dbReference type="OrthoDB" id="9777791at2"/>
<dbReference type="Gene3D" id="3.30.200.20">
    <property type="entry name" value="Phosphorylase Kinase, domain 1"/>
    <property type="match status" value="1"/>
</dbReference>
<evidence type="ECO:0000256" key="8">
    <source>
        <dbReference type="SAM" id="MobiDB-lite"/>
    </source>
</evidence>
<keyword evidence="7" id="KW-0067">ATP-binding</keyword>
<dbReference type="AlphaFoldDB" id="A0A4D7AXX9"/>
<dbReference type="SUPFAM" id="SSF56112">
    <property type="entry name" value="Protein kinase-like (PK-like)"/>
    <property type="match status" value="1"/>
</dbReference>